<gene>
    <name evidence="8" type="primary">pepA</name>
    <name evidence="10" type="ORF">WOB96_03465</name>
</gene>
<comment type="caution">
    <text evidence="10">The sequence shown here is derived from an EMBL/GenBank/DDBJ whole genome shotgun (WGS) entry which is preliminary data.</text>
</comment>
<evidence type="ECO:0000313" key="11">
    <source>
        <dbReference type="Proteomes" id="UP001446205"/>
    </source>
</evidence>
<evidence type="ECO:0000256" key="5">
    <source>
        <dbReference type="ARBA" id="ARBA00022670"/>
    </source>
</evidence>
<dbReference type="Gene3D" id="3.40.220.10">
    <property type="entry name" value="Leucine Aminopeptidase, subunit E, domain 1"/>
    <property type="match status" value="1"/>
</dbReference>
<comment type="catalytic activity">
    <reaction evidence="1 8">
        <text>Release of an N-terminal amino acid, Xaa-|-Yaa-, in which Xaa is preferably Leu, but may be other amino acids including Pro although not Arg or Lys, and Yaa may be Pro. Amino acid amides and methyl esters are also readily hydrolyzed, but rates on arylamides are exceedingly low.</text>
        <dbReference type="EC" id="3.4.11.1"/>
    </reaction>
</comment>
<keyword evidence="7 8" id="KW-0464">Manganese</keyword>
<evidence type="ECO:0000256" key="1">
    <source>
        <dbReference type="ARBA" id="ARBA00000135"/>
    </source>
</evidence>
<dbReference type="PANTHER" id="PTHR11963">
    <property type="entry name" value="LEUCINE AMINOPEPTIDASE-RELATED"/>
    <property type="match status" value="1"/>
</dbReference>
<dbReference type="EC" id="3.4.11.1" evidence="8"/>
<dbReference type="PRINTS" id="PR00481">
    <property type="entry name" value="LAMNOPPTDASE"/>
</dbReference>
<reference evidence="10 11" key="1">
    <citation type="submission" date="2024-04" db="EMBL/GenBank/DDBJ databases">
        <authorList>
            <person name="Abashina T."/>
            <person name="Shaikin A."/>
        </authorList>
    </citation>
    <scope>NUCLEOTIDE SEQUENCE [LARGE SCALE GENOMIC DNA]</scope>
    <source>
        <strain evidence="10 11">AAFK</strain>
    </source>
</reference>
<keyword evidence="6 8" id="KW-0378">Hydrolase</keyword>
<dbReference type="SUPFAM" id="SSF53187">
    <property type="entry name" value="Zn-dependent exopeptidases"/>
    <property type="match status" value="1"/>
</dbReference>
<dbReference type="NCBIfam" id="NF002073">
    <property type="entry name" value="PRK00913.1-2"/>
    <property type="match status" value="1"/>
</dbReference>
<sequence length="499" mass="54372">MEFTIKSGSPEKQRTACLVIGVFESRRLSQPGTEIDRYTDHALSAILRRGDIEGRLGQTLLLHNLPNILADRVLLVGCGKERDFRDSNYRKVIATAVQTLNDTGSMEAVLYLPELNVRGRELDWKVQHAVEAAQFCLYRFDKYKTGREEDRRPLRKITLAVPRRSDLRNSELAVTRAEAIARGINFARDLANEPPNVCTPSFLADKARELAESHALKATVLDREQMQELGMNLLLGVSAGSRQPPKLITLEYQGAGPDEKPVVLVGKGVTFDSGGISIKPAANMDEMKYDMAGAASVLATIQVAAELKLPLNVVAVVPASENLPDGNANKPGDIQTGMAGKTVEILNTDAEGRLLLADALTYAARFNPDVVIDVATLTGACVVALGKHAAGLMGNNDRLIKDLLDAGQESCDRAWHLPLWDDYQEQIRSPFADLANVGGRDAGAITAGCFLSRFTEDYKWAHLDIAGVAWKGGEHKGATGRPVPLLSTFLIERARPDKD</sequence>
<dbReference type="Pfam" id="PF02789">
    <property type="entry name" value="Peptidase_M17_N"/>
    <property type="match status" value="1"/>
</dbReference>
<dbReference type="GO" id="GO:0004177">
    <property type="term" value="F:aminopeptidase activity"/>
    <property type="evidence" value="ECO:0007669"/>
    <property type="project" value="UniProtKB-KW"/>
</dbReference>
<comment type="function">
    <text evidence="8">Presumably involved in the processing and regular turnover of intracellular proteins. Catalyzes the removal of unsubstituted N-terminal amino acids from various peptides.</text>
</comment>
<keyword evidence="4 8" id="KW-0031">Aminopeptidase</keyword>
<comment type="catalytic activity">
    <reaction evidence="2 8">
        <text>Release of an N-terminal amino acid, preferentially leucine, but not glutamic or aspartic acids.</text>
        <dbReference type="EC" id="3.4.11.10"/>
    </reaction>
</comment>
<evidence type="ECO:0000256" key="3">
    <source>
        <dbReference type="ARBA" id="ARBA00009528"/>
    </source>
</evidence>
<comment type="cofactor">
    <cofactor evidence="8">
        <name>Mn(2+)</name>
        <dbReference type="ChEBI" id="CHEBI:29035"/>
    </cofactor>
    <text evidence="8">Binds 2 manganese ions per subunit.</text>
</comment>
<dbReference type="NCBIfam" id="NF002074">
    <property type="entry name" value="PRK00913.1-4"/>
    <property type="match status" value="1"/>
</dbReference>
<dbReference type="Gene3D" id="3.40.630.10">
    <property type="entry name" value="Zn peptidases"/>
    <property type="match status" value="1"/>
</dbReference>
<name>A0ABU9D5X2_9PROT</name>
<feature type="domain" description="Cytosol aminopeptidase" evidence="9">
    <location>
        <begin position="347"/>
        <end position="354"/>
    </location>
</feature>
<evidence type="ECO:0000256" key="6">
    <source>
        <dbReference type="ARBA" id="ARBA00022801"/>
    </source>
</evidence>
<evidence type="ECO:0000259" key="9">
    <source>
        <dbReference type="PROSITE" id="PS00631"/>
    </source>
</evidence>
<dbReference type="InterPro" id="IPR023042">
    <property type="entry name" value="Peptidase_M17_leu_NH2_pept"/>
</dbReference>
<organism evidence="10 11">
    <name type="scientific">Thermithiobacillus plumbiphilus</name>
    <dbReference type="NCBI Taxonomy" id="1729899"/>
    <lineage>
        <taxon>Bacteria</taxon>
        <taxon>Pseudomonadati</taxon>
        <taxon>Pseudomonadota</taxon>
        <taxon>Acidithiobacillia</taxon>
        <taxon>Acidithiobacillales</taxon>
        <taxon>Thermithiobacillaceae</taxon>
        <taxon>Thermithiobacillus</taxon>
    </lineage>
</organism>
<dbReference type="InterPro" id="IPR000819">
    <property type="entry name" value="Peptidase_M17_C"/>
</dbReference>
<feature type="binding site" evidence="8">
    <location>
        <position position="351"/>
    </location>
    <ligand>
        <name>Mn(2+)</name>
        <dbReference type="ChEBI" id="CHEBI:29035"/>
        <label>1</label>
    </ligand>
</feature>
<evidence type="ECO:0000256" key="7">
    <source>
        <dbReference type="ARBA" id="ARBA00023211"/>
    </source>
</evidence>
<feature type="active site" evidence="8">
    <location>
        <position position="279"/>
    </location>
</feature>
<dbReference type="CDD" id="cd00433">
    <property type="entry name" value="Peptidase_M17"/>
    <property type="match status" value="1"/>
</dbReference>
<feature type="binding site" evidence="8">
    <location>
        <position position="349"/>
    </location>
    <ligand>
        <name>Mn(2+)</name>
        <dbReference type="ChEBI" id="CHEBI:29035"/>
        <label>1</label>
    </ligand>
</feature>
<feature type="binding site" evidence="8">
    <location>
        <position position="267"/>
    </location>
    <ligand>
        <name>Mn(2+)</name>
        <dbReference type="ChEBI" id="CHEBI:29035"/>
        <label>2</label>
    </ligand>
</feature>
<keyword evidence="8" id="KW-0963">Cytoplasm</keyword>
<dbReference type="RefSeq" id="WP_341369879.1">
    <property type="nucleotide sequence ID" value="NZ_JBBPCO010000002.1"/>
</dbReference>
<feature type="active site" evidence="8">
    <location>
        <position position="353"/>
    </location>
</feature>
<dbReference type="NCBIfam" id="NF002083">
    <property type="entry name" value="PRK00913.3-5"/>
    <property type="match status" value="1"/>
</dbReference>
<dbReference type="InterPro" id="IPR043472">
    <property type="entry name" value="Macro_dom-like"/>
</dbReference>
<dbReference type="InterPro" id="IPR008283">
    <property type="entry name" value="Peptidase_M17_N"/>
</dbReference>
<evidence type="ECO:0000256" key="4">
    <source>
        <dbReference type="ARBA" id="ARBA00022438"/>
    </source>
</evidence>
<feature type="binding site" evidence="8">
    <location>
        <position position="272"/>
    </location>
    <ligand>
        <name>Mn(2+)</name>
        <dbReference type="ChEBI" id="CHEBI:29035"/>
        <label>1</label>
    </ligand>
</feature>
<dbReference type="HAMAP" id="MF_00181">
    <property type="entry name" value="Cytosol_peptidase_M17"/>
    <property type="match status" value="1"/>
</dbReference>
<feature type="binding site" evidence="8">
    <location>
        <position position="272"/>
    </location>
    <ligand>
        <name>Mn(2+)</name>
        <dbReference type="ChEBI" id="CHEBI:29035"/>
        <label>2</label>
    </ligand>
</feature>
<accession>A0ABU9D5X2</accession>
<dbReference type="EMBL" id="JBBPCO010000002">
    <property type="protein sequence ID" value="MEK8088814.1"/>
    <property type="molecule type" value="Genomic_DNA"/>
</dbReference>
<keyword evidence="11" id="KW-1185">Reference proteome</keyword>
<dbReference type="EC" id="3.4.11.10" evidence="8"/>
<keyword evidence="8" id="KW-0479">Metal-binding</keyword>
<dbReference type="PROSITE" id="PS00631">
    <property type="entry name" value="CYTOSOL_AP"/>
    <property type="match status" value="1"/>
</dbReference>
<feature type="binding site" evidence="8">
    <location>
        <position position="351"/>
    </location>
    <ligand>
        <name>Mn(2+)</name>
        <dbReference type="ChEBI" id="CHEBI:29035"/>
        <label>2</label>
    </ligand>
</feature>
<comment type="similarity">
    <text evidence="3 8">Belongs to the peptidase M17 family.</text>
</comment>
<dbReference type="NCBIfam" id="NF002077">
    <property type="entry name" value="PRK00913.2-4"/>
    <property type="match status" value="1"/>
</dbReference>
<keyword evidence="5 8" id="KW-0645">Protease</keyword>
<dbReference type="SUPFAM" id="SSF52949">
    <property type="entry name" value="Macro domain-like"/>
    <property type="match status" value="1"/>
</dbReference>
<comment type="subcellular location">
    <subcellularLocation>
        <location evidence="8">Cytoplasm</location>
    </subcellularLocation>
</comment>
<protein>
    <recommendedName>
        <fullName evidence="8">Probable cytosol aminopeptidase</fullName>
        <ecNumber evidence="8">3.4.11.1</ecNumber>
    </recommendedName>
    <alternativeName>
        <fullName evidence="8">Leucine aminopeptidase</fullName>
        <shortName evidence="8">LAP</shortName>
        <ecNumber evidence="8">3.4.11.10</ecNumber>
    </alternativeName>
    <alternativeName>
        <fullName evidence="8">Leucyl aminopeptidase</fullName>
    </alternativeName>
</protein>
<dbReference type="Pfam" id="PF00883">
    <property type="entry name" value="Peptidase_M17"/>
    <property type="match status" value="1"/>
</dbReference>
<evidence type="ECO:0000313" key="10">
    <source>
        <dbReference type="EMBL" id="MEK8088814.1"/>
    </source>
</evidence>
<dbReference type="Proteomes" id="UP001446205">
    <property type="component" value="Unassembled WGS sequence"/>
</dbReference>
<proteinExistence type="inferred from homology"/>
<evidence type="ECO:0000256" key="2">
    <source>
        <dbReference type="ARBA" id="ARBA00000967"/>
    </source>
</evidence>
<feature type="binding site" evidence="8">
    <location>
        <position position="290"/>
    </location>
    <ligand>
        <name>Mn(2+)</name>
        <dbReference type="ChEBI" id="CHEBI:29035"/>
        <label>2</label>
    </ligand>
</feature>
<dbReference type="PANTHER" id="PTHR11963:SF23">
    <property type="entry name" value="CYTOSOL AMINOPEPTIDASE"/>
    <property type="match status" value="1"/>
</dbReference>
<evidence type="ECO:0000256" key="8">
    <source>
        <dbReference type="HAMAP-Rule" id="MF_00181"/>
    </source>
</evidence>
<dbReference type="InterPro" id="IPR011356">
    <property type="entry name" value="Leucine_aapep/pepB"/>
</dbReference>